<name>A0A553ZYU4_9BACI</name>
<dbReference type="SUPFAM" id="SSF56112">
    <property type="entry name" value="Protein kinase-like (PK-like)"/>
    <property type="match status" value="1"/>
</dbReference>
<accession>A0A553ZYU4</accession>
<sequence>MERENGTILSTKLLSFVNETEFAELGHAIKKKQRITYTNQLYFIKIALKENNPFIHSLLNEIETNNYLTNQPINCPKMLWSYSDTRVVILVFEKLIGQVLACQRDAFNIEVTGVHTQILQHIIQLQRISIPEAWTELTNRDDTLKNYYHYIKSCLPKQTAKGIKNLMGDFHGSPNMVFSHGDLLPMNIINSNHTYHFIDWEWAGVRSASFDPVLFMLFSRKPEIQIHKLSALSEYWEPLDIYKDALMISLREIKNWMKVDQSVQSERNIRRWIAVTDECLKRL</sequence>
<gene>
    <name evidence="2" type="ORF">FN960_09685</name>
</gene>
<dbReference type="Gene3D" id="3.90.1200.10">
    <property type="match status" value="1"/>
</dbReference>
<dbReference type="Pfam" id="PF01636">
    <property type="entry name" value="APH"/>
    <property type="match status" value="1"/>
</dbReference>
<dbReference type="EMBL" id="VLXZ01000005">
    <property type="protein sequence ID" value="TSB46618.1"/>
    <property type="molecule type" value="Genomic_DNA"/>
</dbReference>
<comment type="caution">
    <text evidence="2">The sequence shown here is derived from an EMBL/GenBank/DDBJ whole genome shotgun (WGS) entry which is preliminary data.</text>
</comment>
<dbReference type="AlphaFoldDB" id="A0A553ZYU4"/>
<evidence type="ECO:0000259" key="1">
    <source>
        <dbReference type="Pfam" id="PF01636"/>
    </source>
</evidence>
<dbReference type="RefSeq" id="WP_143848513.1">
    <property type="nucleotide sequence ID" value="NZ_VLXZ01000005.1"/>
</dbReference>
<dbReference type="Proteomes" id="UP000318521">
    <property type="component" value="Unassembled WGS sequence"/>
</dbReference>
<keyword evidence="3" id="KW-1185">Reference proteome</keyword>
<dbReference type="InterPro" id="IPR002575">
    <property type="entry name" value="Aminoglycoside_PTrfase"/>
</dbReference>
<protein>
    <recommendedName>
        <fullName evidence="1">Aminoglycoside phosphotransferase domain-containing protein</fullName>
    </recommendedName>
</protein>
<proteinExistence type="predicted"/>
<reference evidence="2 3" key="1">
    <citation type="submission" date="2019-07" db="EMBL/GenBank/DDBJ databases">
        <authorList>
            <person name="Park Y.J."/>
            <person name="Jeong S.E."/>
            <person name="Jung H.S."/>
        </authorList>
    </citation>
    <scope>NUCLEOTIDE SEQUENCE [LARGE SCALE GENOMIC DNA]</scope>
    <source>
        <strain evidence="3">P16(2019)</strain>
    </source>
</reference>
<feature type="domain" description="Aminoglycoside phosphotransferase" evidence="1">
    <location>
        <begin position="42"/>
        <end position="217"/>
    </location>
</feature>
<evidence type="ECO:0000313" key="2">
    <source>
        <dbReference type="EMBL" id="TSB46618.1"/>
    </source>
</evidence>
<evidence type="ECO:0000313" key="3">
    <source>
        <dbReference type="Proteomes" id="UP000318521"/>
    </source>
</evidence>
<dbReference type="InterPro" id="IPR011009">
    <property type="entry name" value="Kinase-like_dom_sf"/>
</dbReference>
<dbReference type="OrthoDB" id="9800774at2"/>
<organism evidence="2 3">
    <name type="scientific">Alkalicoccobacillus porphyridii</name>
    <dbReference type="NCBI Taxonomy" id="2597270"/>
    <lineage>
        <taxon>Bacteria</taxon>
        <taxon>Bacillati</taxon>
        <taxon>Bacillota</taxon>
        <taxon>Bacilli</taxon>
        <taxon>Bacillales</taxon>
        <taxon>Bacillaceae</taxon>
        <taxon>Alkalicoccobacillus</taxon>
    </lineage>
</organism>